<protein>
    <submittedName>
        <fullName evidence="4">Pathogenesis-related protein</fullName>
    </submittedName>
</protein>
<reference evidence="5" key="1">
    <citation type="journal article" date="2005" name="Nature">
        <title>The map-based sequence of the rice genome.</title>
        <authorList>
            <consortium name="International rice genome sequencing project (IRGSP)"/>
            <person name="Matsumoto T."/>
            <person name="Wu J."/>
            <person name="Kanamori H."/>
            <person name="Katayose Y."/>
            <person name="Fujisawa M."/>
            <person name="Namiki N."/>
            <person name="Mizuno H."/>
            <person name="Yamamoto K."/>
            <person name="Antonio B.A."/>
            <person name="Baba T."/>
            <person name="Sakata K."/>
            <person name="Nagamura Y."/>
            <person name="Aoki H."/>
            <person name="Arikawa K."/>
            <person name="Arita K."/>
            <person name="Bito T."/>
            <person name="Chiden Y."/>
            <person name="Fujitsuka N."/>
            <person name="Fukunaka R."/>
            <person name="Hamada M."/>
            <person name="Harada C."/>
            <person name="Hayashi A."/>
            <person name="Hijishita S."/>
            <person name="Honda M."/>
            <person name="Hosokawa S."/>
            <person name="Ichikawa Y."/>
            <person name="Idonuma A."/>
            <person name="Iijima M."/>
            <person name="Ikeda M."/>
            <person name="Ikeno M."/>
            <person name="Ito K."/>
            <person name="Ito S."/>
            <person name="Ito T."/>
            <person name="Ito Y."/>
            <person name="Ito Y."/>
            <person name="Iwabuchi A."/>
            <person name="Kamiya K."/>
            <person name="Karasawa W."/>
            <person name="Kurita K."/>
            <person name="Katagiri S."/>
            <person name="Kikuta A."/>
            <person name="Kobayashi H."/>
            <person name="Kobayashi N."/>
            <person name="Machita K."/>
            <person name="Maehara T."/>
            <person name="Masukawa M."/>
            <person name="Mizubayashi T."/>
            <person name="Mukai Y."/>
            <person name="Nagasaki H."/>
            <person name="Nagata Y."/>
            <person name="Naito S."/>
            <person name="Nakashima M."/>
            <person name="Nakama Y."/>
            <person name="Nakamichi Y."/>
            <person name="Nakamura M."/>
            <person name="Meguro A."/>
            <person name="Negishi M."/>
            <person name="Ohta I."/>
            <person name="Ohta T."/>
            <person name="Okamoto M."/>
            <person name="Ono N."/>
            <person name="Saji S."/>
            <person name="Sakaguchi M."/>
            <person name="Sakai K."/>
            <person name="Shibata M."/>
            <person name="Shimokawa T."/>
            <person name="Song J."/>
            <person name="Takazaki Y."/>
            <person name="Terasawa K."/>
            <person name="Tsugane M."/>
            <person name="Tsuji K."/>
            <person name="Ueda S."/>
            <person name="Waki K."/>
            <person name="Yamagata H."/>
            <person name="Yamamoto M."/>
            <person name="Yamamoto S."/>
            <person name="Yamane H."/>
            <person name="Yoshiki S."/>
            <person name="Yoshihara R."/>
            <person name="Yukawa K."/>
            <person name="Zhong H."/>
            <person name="Yano M."/>
            <person name="Yuan Q."/>
            <person name="Ouyang S."/>
            <person name="Liu J."/>
            <person name="Jones K.M."/>
            <person name="Gansberger K."/>
            <person name="Moffat K."/>
            <person name="Hill J."/>
            <person name="Bera J."/>
            <person name="Fadrosh D."/>
            <person name="Jin S."/>
            <person name="Johri S."/>
            <person name="Kim M."/>
            <person name="Overton L."/>
            <person name="Reardon M."/>
            <person name="Tsitrin T."/>
            <person name="Vuong H."/>
            <person name="Weaver B."/>
            <person name="Ciecko A."/>
            <person name="Tallon L."/>
            <person name="Jackson J."/>
            <person name="Pai G."/>
            <person name="Aken S.V."/>
            <person name="Utterback T."/>
            <person name="Reidmuller S."/>
            <person name="Feldblyum T."/>
            <person name="Hsiao J."/>
            <person name="Zismann V."/>
            <person name="Iobst S."/>
            <person name="de Vazeille A.R."/>
            <person name="Buell C.R."/>
            <person name="Ying K."/>
            <person name="Li Y."/>
            <person name="Lu T."/>
            <person name="Huang Y."/>
            <person name="Zhao Q."/>
            <person name="Feng Q."/>
            <person name="Zhang L."/>
            <person name="Zhu J."/>
            <person name="Weng Q."/>
            <person name="Mu J."/>
            <person name="Lu Y."/>
            <person name="Fan D."/>
            <person name="Liu Y."/>
            <person name="Guan J."/>
            <person name="Zhang Y."/>
            <person name="Yu S."/>
            <person name="Liu X."/>
            <person name="Zhang Y."/>
            <person name="Hong G."/>
            <person name="Han B."/>
            <person name="Choisne N."/>
            <person name="Demange N."/>
            <person name="Orjeda G."/>
            <person name="Samain S."/>
            <person name="Cattolico L."/>
            <person name="Pelletier E."/>
            <person name="Couloux A."/>
            <person name="Segurens B."/>
            <person name="Wincker P."/>
            <person name="D'Hont A."/>
            <person name="Scarpelli C."/>
            <person name="Weissenbach J."/>
            <person name="Salanoubat M."/>
            <person name="Quetier F."/>
            <person name="Yu Y."/>
            <person name="Kim H.R."/>
            <person name="Rambo T."/>
            <person name="Currie J."/>
            <person name="Collura K."/>
            <person name="Luo M."/>
            <person name="Yang T."/>
            <person name="Ammiraju J.S.S."/>
            <person name="Engler F."/>
            <person name="Soderlund C."/>
            <person name="Wing R.A."/>
            <person name="Palmer L.E."/>
            <person name="de la Bastide M."/>
            <person name="Spiegel L."/>
            <person name="Nascimento L."/>
            <person name="Zutavern T."/>
            <person name="O'Shaughnessy A."/>
            <person name="Dike S."/>
            <person name="Dedhia N."/>
            <person name="Preston R."/>
            <person name="Balija V."/>
            <person name="McCombie W.R."/>
            <person name="Chow T."/>
            <person name="Chen H."/>
            <person name="Chung M."/>
            <person name="Chen C."/>
            <person name="Shaw J."/>
            <person name="Wu H."/>
            <person name="Hsiao K."/>
            <person name="Chao Y."/>
            <person name="Chu M."/>
            <person name="Cheng C."/>
            <person name="Hour A."/>
            <person name="Lee P."/>
            <person name="Lin S."/>
            <person name="Lin Y."/>
            <person name="Liou J."/>
            <person name="Liu S."/>
            <person name="Hsing Y."/>
            <person name="Raghuvanshi S."/>
            <person name="Mohanty A."/>
            <person name="Bharti A.K."/>
            <person name="Gaur A."/>
            <person name="Gupta V."/>
            <person name="Kumar D."/>
            <person name="Ravi V."/>
            <person name="Vij S."/>
            <person name="Kapur A."/>
            <person name="Khurana P."/>
            <person name="Khurana P."/>
            <person name="Khurana J.P."/>
            <person name="Tyagi A.K."/>
            <person name="Gaikwad K."/>
            <person name="Singh A."/>
            <person name="Dalal V."/>
            <person name="Srivastava S."/>
            <person name="Dixit A."/>
            <person name="Pal A.K."/>
            <person name="Ghazi I.A."/>
            <person name="Yadav M."/>
            <person name="Pandit A."/>
            <person name="Bhargava A."/>
            <person name="Sureshbabu K."/>
            <person name="Batra K."/>
            <person name="Sharma T.R."/>
            <person name="Mohapatra T."/>
            <person name="Singh N.K."/>
            <person name="Messing J."/>
            <person name="Nelson A.B."/>
            <person name="Fuks G."/>
            <person name="Kavchok S."/>
            <person name="Keizer G."/>
            <person name="Linton E."/>
            <person name="Llaca V."/>
            <person name="Song R."/>
            <person name="Tanyolac B."/>
            <person name="Young S."/>
            <person name="Ho-Il K."/>
            <person name="Hahn J.H."/>
            <person name="Sangsakoo G."/>
            <person name="Vanavichit A."/>
            <person name="de Mattos Luiz.A.T."/>
            <person name="Zimmer P.D."/>
            <person name="Malone G."/>
            <person name="Dellagostin O."/>
            <person name="de Oliveira A.C."/>
            <person name="Bevan M."/>
            <person name="Bancroft I."/>
            <person name="Minx P."/>
            <person name="Cordum H."/>
            <person name="Wilson R."/>
            <person name="Cheng Z."/>
            <person name="Jin W."/>
            <person name="Jiang J."/>
            <person name="Leong S.A."/>
            <person name="Iwama H."/>
            <person name="Gojobori T."/>
            <person name="Itoh T."/>
            <person name="Niimura Y."/>
            <person name="Fujii Y."/>
            <person name="Habara T."/>
            <person name="Sakai H."/>
            <person name="Sato Y."/>
            <person name="Wilson G."/>
            <person name="Kumar K."/>
            <person name="McCouch S."/>
            <person name="Juretic N."/>
            <person name="Hoen D."/>
            <person name="Wright S."/>
            <person name="Bruskiewich R."/>
            <person name="Bureau T."/>
            <person name="Miyao A."/>
            <person name="Hirochika H."/>
            <person name="Nishikawa T."/>
            <person name="Kadowaki K."/>
            <person name="Sugiura M."/>
            <person name="Burr B."/>
            <person name="Sasaki T."/>
        </authorList>
    </citation>
    <scope>NUCLEOTIDE SEQUENCE [LARGE SCALE GENOMIC DNA]</scope>
    <source>
        <strain evidence="5">cv. Nipponbare</strain>
    </source>
</reference>
<sequence length="376" mass="38592">MGSVPKKGAAFALAVAIATIVVATTTTMAADTTPDPHIFYGISVMGFSIETRGEALAAAAEDPTAPGRGSGVATTAARGGGSAALGDGSAARGSGGGAEAQRRGGAAAALGGSGGAEAKRRGGAAALGGERRRRYPHPPPPSFSPPPPSLISDLVRGSAVRGGGEEDTDLAADASPTSRPPAPPPFLPRRCGRYGCAPPADEYRLQPSGLACRELCFPFAPAGCASHQRCDLSDAEKAQFVKLHNDARAAVGVKAQVSWSEAVAAKAREHASTCRTDHIQGPYGENLWWGWSSAAGWVGKPADAMGSWVGEKPYYDRSSNSCVGGKVCGHYTQVVWSRTTQIGCARVTGCNINGRSSTLIACNYNPRGNINGKRPY</sequence>
<proteinExistence type="predicted"/>
<dbReference type="SMART" id="SM00198">
    <property type="entry name" value="SCP"/>
    <property type="match status" value="1"/>
</dbReference>
<evidence type="ECO:0000313" key="4">
    <source>
        <dbReference type="EMBL" id="BAC83017.1"/>
    </source>
</evidence>
<dbReference type="AlphaFoldDB" id="Q7F245"/>
<keyword evidence="2" id="KW-0732">Signal</keyword>
<dbReference type="Proteomes" id="UP000000763">
    <property type="component" value="Chromosome 7"/>
</dbReference>
<dbReference type="InterPro" id="IPR014044">
    <property type="entry name" value="CAP_dom"/>
</dbReference>
<evidence type="ECO:0000259" key="3">
    <source>
        <dbReference type="SMART" id="SM00198"/>
    </source>
</evidence>
<feature type="domain" description="SCP" evidence="3">
    <location>
        <begin position="235"/>
        <end position="372"/>
    </location>
</feature>
<dbReference type="PROSITE" id="PS01010">
    <property type="entry name" value="CRISP_2"/>
    <property type="match status" value="1"/>
</dbReference>
<evidence type="ECO:0000256" key="2">
    <source>
        <dbReference type="SAM" id="SignalP"/>
    </source>
</evidence>
<dbReference type="InterPro" id="IPR001283">
    <property type="entry name" value="CRISP-related"/>
</dbReference>
<dbReference type="Pfam" id="PF00188">
    <property type="entry name" value="CAP"/>
    <property type="match status" value="1"/>
</dbReference>
<dbReference type="PRINTS" id="PR00837">
    <property type="entry name" value="V5TPXLIKE"/>
</dbReference>
<organism evidence="4 5">
    <name type="scientific">Oryza sativa subsp. japonica</name>
    <name type="common">Rice</name>
    <dbReference type="NCBI Taxonomy" id="39947"/>
    <lineage>
        <taxon>Eukaryota</taxon>
        <taxon>Viridiplantae</taxon>
        <taxon>Streptophyta</taxon>
        <taxon>Embryophyta</taxon>
        <taxon>Tracheophyta</taxon>
        <taxon>Spermatophyta</taxon>
        <taxon>Magnoliopsida</taxon>
        <taxon>Liliopsida</taxon>
        <taxon>Poales</taxon>
        <taxon>Poaceae</taxon>
        <taxon>BOP clade</taxon>
        <taxon>Oryzoideae</taxon>
        <taxon>Oryzeae</taxon>
        <taxon>Oryzinae</taxon>
        <taxon>Oryza</taxon>
        <taxon>Oryza sativa</taxon>
    </lineage>
</organism>
<name>Q7F245_ORYSJ</name>
<dbReference type="InterPro" id="IPR018244">
    <property type="entry name" value="Allrgn_V5/Tpx1_CS"/>
</dbReference>
<dbReference type="SUPFAM" id="SSF55797">
    <property type="entry name" value="PR-1-like"/>
    <property type="match status" value="1"/>
</dbReference>
<dbReference type="EMBL" id="AP003754">
    <property type="protein sequence ID" value="BAC83017.1"/>
    <property type="molecule type" value="Genomic_DNA"/>
</dbReference>
<feature type="region of interest" description="Disordered" evidence="1">
    <location>
        <begin position="58"/>
        <end position="189"/>
    </location>
</feature>
<feature type="chain" id="PRO_5004287282" evidence="2">
    <location>
        <begin position="30"/>
        <end position="376"/>
    </location>
</feature>
<feature type="compositionally biased region" description="Pro residues" evidence="1">
    <location>
        <begin position="137"/>
        <end position="149"/>
    </location>
</feature>
<reference evidence="5" key="2">
    <citation type="journal article" date="2008" name="Nucleic Acids Res.">
        <title>The rice annotation project database (RAP-DB): 2008 update.</title>
        <authorList>
            <consortium name="The rice annotation project (RAP)"/>
        </authorList>
    </citation>
    <scope>GENOME REANNOTATION</scope>
    <source>
        <strain evidence="5">cv. Nipponbare</strain>
    </source>
</reference>
<dbReference type="FunFam" id="3.40.33.10:FF:000019">
    <property type="entry name" value="Pathogenesis-related protein 1"/>
    <property type="match status" value="1"/>
</dbReference>
<accession>Q7F245</accession>
<dbReference type="CDD" id="cd05381">
    <property type="entry name" value="CAP_PR-1"/>
    <property type="match status" value="1"/>
</dbReference>
<dbReference type="GO" id="GO:0005576">
    <property type="term" value="C:extracellular region"/>
    <property type="evidence" value="ECO:0007669"/>
    <property type="project" value="InterPro"/>
</dbReference>
<dbReference type="PROSITE" id="PS01009">
    <property type="entry name" value="CRISP_1"/>
    <property type="match status" value="1"/>
</dbReference>
<feature type="compositionally biased region" description="Pro residues" evidence="1">
    <location>
        <begin position="178"/>
        <end position="187"/>
    </location>
</feature>
<feature type="signal peptide" evidence="2">
    <location>
        <begin position="1"/>
        <end position="29"/>
    </location>
</feature>
<gene>
    <name evidence="4" type="primary">OJ1341_A08.132</name>
</gene>
<dbReference type="PANTHER" id="PTHR10334">
    <property type="entry name" value="CYSTEINE-RICH SECRETORY PROTEIN-RELATED"/>
    <property type="match status" value="1"/>
</dbReference>
<feature type="compositionally biased region" description="Low complexity" evidence="1">
    <location>
        <begin position="58"/>
        <end position="77"/>
    </location>
</feature>
<dbReference type="Gene3D" id="3.40.33.10">
    <property type="entry name" value="CAP"/>
    <property type="match status" value="1"/>
</dbReference>
<evidence type="ECO:0000313" key="5">
    <source>
        <dbReference type="Proteomes" id="UP000000763"/>
    </source>
</evidence>
<dbReference type="InterPro" id="IPR035940">
    <property type="entry name" value="CAP_sf"/>
</dbReference>
<evidence type="ECO:0000256" key="1">
    <source>
        <dbReference type="SAM" id="MobiDB-lite"/>
    </source>
</evidence>